<dbReference type="AlphaFoldDB" id="A0A1H5TX07"/>
<evidence type="ECO:0000313" key="5">
    <source>
        <dbReference type="EMBL" id="SEF67289.1"/>
    </source>
</evidence>
<dbReference type="SMART" id="SM00479">
    <property type="entry name" value="EXOIII"/>
    <property type="match status" value="1"/>
</dbReference>
<dbReference type="PANTHER" id="PTHR30231:SF4">
    <property type="entry name" value="PROTEIN NEN2"/>
    <property type="match status" value="1"/>
</dbReference>
<dbReference type="Pfam" id="PF00929">
    <property type="entry name" value="RNase_T"/>
    <property type="match status" value="1"/>
</dbReference>
<dbReference type="SUPFAM" id="SSF53098">
    <property type="entry name" value="Ribonuclease H-like"/>
    <property type="match status" value="1"/>
</dbReference>
<dbReference type="OrthoDB" id="9791657at2"/>
<dbReference type="PANTHER" id="PTHR30231">
    <property type="entry name" value="DNA POLYMERASE III SUBUNIT EPSILON"/>
    <property type="match status" value="1"/>
</dbReference>
<evidence type="ECO:0000256" key="1">
    <source>
        <dbReference type="ARBA" id="ARBA00022722"/>
    </source>
</evidence>
<feature type="domain" description="Exonuclease" evidence="4">
    <location>
        <begin position="1"/>
        <end position="177"/>
    </location>
</feature>
<dbReference type="RefSeq" id="WP_103905136.1">
    <property type="nucleotide sequence ID" value="NZ_CP049246.1"/>
</dbReference>
<accession>A0A1H5TX07</accession>
<dbReference type="GO" id="GO:0003676">
    <property type="term" value="F:nucleic acid binding"/>
    <property type="evidence" value="ECO:0007669"/>
    <property type="project" value="InterPro"/>
</dbReference>
<sequence length="179" mass="21530">MICFIDFETTGIDVFKDRPIEIGAILINEDLEITNTFHSLINPNFKRKFKASAKKIHGIENFNYLNREPLEDEVLNLFFNKMGTNYSFCSWNISFDVTFFRRMCHRNRRMRDFNKINYRHLDLQSIMKYFNDINNVVIEENSLDNNLNILNLKRPSIHSALEDAEFLLEIYKFIYKRCY</sequence>
<dbReference type="Gene3D" id="3.30.420.10">
    <property type="entry name" value="Ribonuclease H-like superfamily/Ribonuclease H"/>
    <property type="match status" value="1"/>
</dbReference>
<dbReference type="InterPro" id="IPR013520">
    <property type="entry name" value="Ribonucl_H"/>
</dbReference>
<name>A0A1H5TX07_9SPHI</name>
<reference evidence="6" key="1">
    <citation type="submission" date="2016-10" db="EMBL/GenBank/DDBJ databases">
        <authorList>
            <person name="Varghese N."/>
            <person name="Submissions S."/>
        </authorList>
    </citation>
    <scope>NUCLEOTIDE SEQUENCE [LARGE SCALE GENOMIC DNA]</scope>
    <source>
        <strain evidence="6">DSM 22361</strain>
    </source>
</reference>
<evidence type="ECO:0000313" key="6">
    <source>
        <dbReference type="Proteomes" id="UP000236731"/>
    </source>
</evidence>
<keyword evidence="3 5" id="KW-0269">Exonuclease</keyword>
<dbReference type="GO" id="GO:0008408">
    <property type="term" value="F:3'-5' exonuclease activity"/>
    <property type="evidence" value="ECO:0007669"/>
    <property type="project" value="TreeGrafter"/>
</dbReference>
<evidence type="ECO:0000256" key="3">
    <source>
        <dbReference type="ARBA" id="ARBA00022839"/>
    </source>
</evidence>
<keyword evidence="6" id="KW-1185">Reference proteome</keyword>
<keyword evidence="1" id="KW-0540">Nuclease</keyword>
<evidence type="ECO:0000256" key="2">
    <source>
        <dbReference type="ARBA" id="ARBA00022801"/>
    </source>
</evidence>
<dbReference type="GO" id="GO:0006259">
    <property type="term" value="P:DNA metabolic process"/>
    <property type="evidence" value="ECO:0007669"/>
    <property type="project" value="UniProtKB-ARBA"/>
</dbReference>
<organism evidence="5 6">
    <name type="scientific">Sphingobacterium lactis</name>
    <dbReference type="NCBI Taxonomy" id="797291"/>
    <lineage>
        <taxon>Bacteria</taxon>
        <taxon>Pseudomonadati</taxon>
        <taxon>Bacteroidota</taxon>
        <taxon>Sphingobacteriia</taxon>
        <taxon>Sphingobacteriales</taxon>
        <taxon>Sphingobacteriaceae</taxon>
        <taxon>Sphingobacterium</taxon>
    </lineage>
</organism>
<gene>
    <name evidence="5" type="ORF">SAMN05421877_102105</name>
</gene>
<evidence type="ECO:0000259" key="4">
    <source>
        <dbReference type="SMART" id="SM00479"/>
    </source>
</evidence>
<dbReference type="InterPro" id="IPR012337">
    <property type="entry name" value="RNaseH-like_sf"/>
</dbReference>
<dbReference type="EMBL" id="FNUT01000002">
    <property type="protein sequence ID" value="SEF67289.1"/>
    <property type="molecule type" value="Genomic_DNA"/>
</dbReference>
<dbReference type="CDD" id="cd06127">
    <property type="entry name" value="DEDDh"/>
    <property type="match status" value="1"/>
</dbReference>
<protein>
    <submittedName>
        <fullName evidence="5">Exonuclease</fullName>
    </submittedName>
</protein>
<dbReference type="InterPro" id="IPR036397">
    <property type="entry name" value="RNaseH_sf"/>
</dbReference>
<keyword evidence="2" id="KW-0378">Hydrolase</keyword>
<dbReference type="Proteomes" id="UP000236731">
    <property type="component" value="Unassembled WGS sequence"/>
</dbReference>
<proteinExistence type="predicted"/>